<evidence type="ECO:0000256" key="12">
    <source>
        <dbReference type="PIRSR" id="PIRSR606262-1"/>
    </source>
</evidence>
<evidence type="ECO:0000313" key="18">
    <source>
        <dbReference type="Proteomes" id="UP000315440"/>
    </source>
</evidence>
<dbReference type="PANTHER" id="PTHR11644">
    <property type="entry name" value="CYTIDINE DEAMINASE"/>
    <property type="match status" value="1"/>
</dbReference>
<reference evidence="17 18" key="1">
    <citation type="submission" date="2019-02" db="EMBL/GenBank/DDBJ databases">
        <title>Deep-cultivation of Planctomycetes and their phenomic and genomic characterization uncovers novel biology.</title>
        <authorList>
            <person name="Wiegand S."/>
            <person name="Jogler M."/>
            <person name="Boedeker C."/>
            <person name="Pinto D."/>
            <person name="Vollmers J."/>
            <person name="Rivas-Marin E."/>
            <person name="Kohn T."/>
            <person name="Peeters S.H."/>
            <person name="Heuer A."/>
            <person name="Rast P."/>
            <person name="Oberbeckmann S."/>
            <person name="Bunk B."/>
            <person name="Jeske O."/>
            <person name="Meyerdierks A."/>
            <person name="Storesund J.E."/>
            <person name="Kallscheuer N."/>
            <person name="Luecker S."/>
            <person name="Lage O.M."/>
            <person name="Pohl T."/>
            <person name="Merkel B.J."/>
            <person name="Hornburger P."/>
            <person name="Mueller R.-W."/>
            <person name="Bruemmer F."/>
            <person name="Labrenz M."/>
            <person name="Spormann A.M."/>
            <person name="Op Den Camp H."/>
            <person name="Overmann J."/>
            <person name="Amann R."/>
            <person name="Jetten M.S.M."/>
            <person name="Mascher T."/>
            <person name="Medema M.H."/>
            <person name="Devos D.P."/>
            <person name="Kaster A.-K."/>
            <person name="Ovreas L."/>
            <person name="Rohde M."/>
            <person name="Galperin M.Y."/>
            <person name="Jogler C."/>
        </authorList>
    </citation>
    <scope>NUCLEOTIDE SEQUENCE [LARGE SCALE GENOMIC DNA]</scope>
    <source>
        <strain evidence="17 18">Mal64</strain>
    </source>
</reference>
<evidence type="ECO:0000256" key="5">
    <source>
        <dbReference type="ARBA" id="ARBA00018266"/>
    </source>
</evidence>
<dbReference type="RefSeq" id="WP_146397276.1">
    <property type="nucleotide sequence ID" value="NZ_SJPQ01000001.1"/>
</dbReference>
<feature type="domain" description="CMP/dCMP-type deaminase" evidence="16">
    <location>
        <begin position="4"/>
        <end position="131"/>
    </location>
</feature>
<keyword evidence="8 14" id="KW-0862">Zinc</keyword>
<comment type="catalytic activity">
    <reaction evidence="11 15">
        <text>cytidine + H2O + H(+) = uridine + NH4(+)</text>
        <dbReference type="Rhea" id="RHEA:16069"/>
        <dbReference type="ChEBI" id="CHEBI:15377"/>
        <dbReference type="ChEBI" id="CHEBI:15378"/>
        <dbReference type="ChEBI" id="CHEBI:16704"/>
        <dbReference type="ChEBI" id="CHEBI:17562"/>
        <dbReference type="ChEBI" id="CHEBI:28938"/>
        <dbReference type="EC" id="3.5.4.5"/>
    </reaction>
</comment>
<dbReference type="PANTHER" id="PTHR11644:SF2">
    <property type="entry name" value="CYTIDINE DEAMINASE"/>
    <property type="match status" value="1"/>
</dbReference>
<feature type="active site" description="Proton donor" evidence="12">
    <location>
        <position position="58"/>
    </location>
</feature>
<dbReference type="GO" id="GO:0004126">
    <property type="term" value="F:cytidine deaminase activity"/>
    <property type="evidence" value="ECO:0007669"/>
    <property type="project" value="UniProtKB-UniRule"/>
</dbReference>
<dbReference type="EMBL" id="SJPQ01000001">
    <property type="protein sequence ID" value="TWT90417.1"/>
    <property type="molecule type" value="Genomic_DNA"/>
</dbReference>
<keyword evidence="7 15" id="KW-0378">Hydrolase</keyword>
<evidence type="ECO:0000256" key="4">
    <source>
        <dbReference type="ARBA" id="ARBA00012783"/>
    </source>
</evidence>
<comment type="similarity">
    <text evidence="3 15">Belongs to the cytidine and deoxycytidylate deaminase family.</text>
</comment>
<dbReference type="SUPFAM" id="SSF53927">
    <property type="entry name" value="Cytidine deaminase-like"/>
    <property type="match status" value="1"/>
</dbReference>
<evidence type="ECO:0000256" key="6">
    <source>
        <dbReference type="ARBA" id="ARBA00022723"/>
    </source>
</evidence>
<dbReference type="Gene3D" id="3.40.140.10">
    <property type="entry name" value="Cytidine Deaminase, domain 2"/>
    <property type="match status" value="1"/>
</dbReference>
<feature type="binding site" evidence="14">
    <location>
        <position position="87"/>
    </location>
    <ligand>
        <name>Zn(2+)</name>
        <dbReference type="ChEBI" id="CHEBI:29105"/>
        <note>catalytic</note>
    </ligand>
</feature>
<dbReference type="PROSITE" id="PS51747">
    <property type="entry name" value="CYT_DCMP_DEAMINASES_2"/>
    <property type="match status" value="1"/>
</dbReference>
<feature type="binding site" evidence="14">
    <location>
        <position position="56"/>
    </location>
    <ligand>
        <name>Zn(2+)</name>
        <dbReference type="ChEBI" id="CHEBI:29105"/>
        <note>catalytic</note>
    </ligand>
</feature>
<evidence type="ECO:0000313" key="17">
    <source>
        <dbReference type="EMBL" id="TWT90417.1"/>
    </source>
</evidence>
<evidence type="ECO:0000256" key="14">
    <source>
        <dbReference type="PIRSR" id="PIRSR606262-3"/>
    </source>
</evidence>
<feature type="binding site" evidence="14">
    <location>
        <position position="90"/>
    </location>
    <ligand>
        <name>Zn(2+)</name>
        <dbReference type="ChEBI" id="CHEBI:29105"/>
        <note>catalytic</note>
    </ligand>
</feature>
<dbReference type="CDD" id="cd01283">
    <property type="entry name" value="cytidine_deaminase"/>
    <property type="match status" value="1"/>
</dbReference>
<protein>
    <recommendedName>
        <fullName evidence="5 15">Cytidine deaminase</fullName>
        <ecNumber evidence="4 15">3.5.4.5</ecNumber>
    </recommendedName>
    <alternativeName>
        <fullName evidence="9 15">Cytidine aminohydrolase</fullName>
    </alternativeName>
</protein>
<dbReference type="Pfam" id="PF00383">
    <property type="entry name" value="dCMP_cyt_deam_1"/>
    <property type="match status" value="1"/>
</dbReference>
<evidence type="ECO:0000256" key="11">
    <source>
        <dbReference type="ARBA" id="ARBA00049558"/>
    </source>
</evidence>
<dbReference type="NCBIfam" id="TIGR01354">
    <property type="entry name" value="cyt_deam_tetra"/>
    <property type="match status" value="1"/>
</dbReference>
<evidence type="ECO:0000256" key="1">
    <source>
        <dbReference type="ARBA" id="ARBA00001947"/>
    </source>
</evidence>
<evidence type="ECO:0000256" key="8">
    <source>
        <dbReference type="ARBA" id="ARBA00022833"/>
    </source>
</evidence>
<dbReference type="Proteomes" id="UP000315440">
    <property type="component" value="Unassembled WGS sequence"/>
</dbReference>
<keyword evidence="18" id="KW-1185">Reference proteome</keyword>
<dbReference type="InterPro" id="IPR050202">
    <property type="entry name" value="Cyt/Deoxycyt_deaminase"/>
</dbReference>
<evidence type="ECO:0000256" key="9">
    <source>
        <dbReference type="ARBA" id="ARBA00032005"/>
    </source>
</evidence>
<evidence type="ECO:0000256" key="15">
    <source>
        <dbReference type="RuleBase" id="RU364006"/>
    </source>
</evidence>
<proteinExistence type="inferred from homology"/>
<name>A0A5C5ZTN0_9BACT</name>
<dbReference type="InterPro" id="IPR016193">
    <property type="entry name" value="Cytidine_deaminase-like"/>
</dbReference>
<comment type="catalytic activity">
    <reaction evidence="10 15">
        <text>2'-deoxycytidine + H2O + H(+) = 2'-deoxyuridine + NH4(+)</text>
        <dbReference type="Rhea" id="RHEA:13433"/>
        <dbReference type="ChEBI" id="CHEBI:15377"/>
        <dbReference type="ChEBI" id="CHEBI:15378"/>
        <dbReference type="ChEBI" id="CHEBI:15698"/>
        <dbReference type="ChEBI" id="CHEBI:16450"/>
        <dbReference type="ChEBI" id="CHEBI:28938"/>
        <dbReference type="EC" id="3.5.4.5"/>
    </reaction>
</comment>
<dbReference type="InterPro" id="IPR006262">
    <property type="entry name" value="Cyt_deam_tetra"/>
</dbReference>
<organism evidence="17 18">
    <name type="scientific">Pseudobythopirellula maris</name>
    <dbReference type="NCBI Taxonomy" id="2527991"/>
    <lineage>
        <taxon>Bacteria</taxon>
        <taxon>Pseudomonadati</taxon>
        <taxon>Planctomycetota</taxon>
        <taxon>Planctomycetia</taxon>
        <taxon>Pirellulales</taxon>
        <taxon>Lacipirellulaceae</taxon>
        <taxon>Pseudobythopirellula</taxon>
    </lineage>
</organism>
<comment type="caution">
    <text evidence="17">The sequence shown here is derived from an EMBL/GenBank/DDBJ whole genome shotgun (WGS) entry which is preliminary data.</text>
</comment>
<dbReference type="InterPro" id="IPR002125">
    <property type="entry name" value="CMP_dCMP_dom"/>
</dbReference>
<evidence type="ECO:0000256" key="2">
    <source>
        <dbReference type="ARBA" id="ARBA00003949"/>
    </source>
</evidence>
<sequence length="132" mass="13475">MEAKTQAGLVAAALGVRDKAYAPFSQFYVGAAVLGDDGKVYSGVNVENSSYGLTICAERIAAGAAVTGGAKRLAGVAVATEGAHRPCGACRQFLYELAEETTPVLLVDSATGEVAHRLTLGDLLPGGFRLSS</sequence>
<feature type="binding site" evidence="13">
    <location>
        <begin position="45"/>
        <end position="51"/>
    </location>
    <ligand>
        <name>substrate</name>
    </ligand>
</feature>
<evidence type="ECO:0000256" key="3">
    <source>
        <dbReference type="ARBA" id="ARBA00006576"/>
    </source>
</evidence>
<keyword evidence="6 14" id="KW-0479">Metal-binding</keyword>
<dbReference type="GO" id="GO:0072527">
    <property type="term" value="P:pyrimidine-containing compound metabolic process"/>
    <property type="evidence" value="ECO:0007669"/>
    <property type="project" value="UniProtKB-ARBA"/>
</dbReference>
<evidence type="ECO:0000259" key="16">
    <source>
        <dbReference type="PROSITE" id="PS51747"/>
    </source>
</evidence>
<evidence type="ECO:0000256" key="13">
    <source>
        <dbReference type="PIRSR" id="PIRSR606262-2"/>
    </source>
</evidence>
<dbReference type="GO" id="GO:0055086">
    <property type="term" value="P:nucleobase-containing small molecule metabolic process"/>
    <property type="evidence" value="ECO:0007669"/>
    <property type="project" value="UniProtKB-ARBA"/>
</dbReference>
<dbReference type="NCBIfam" id="NF004064">
    <property type="entry name" value="PRK05578.1"/>
    <property type="match status" value="1"/>
</dbReference>
<dbReference type="GO" id="GO:0005829">
    <property type="term" value="C:cytosol"/>
    <property type="evidence" value="ECO:0007669"/>
    <property type="project" value="TreeGrafter"/>
</dbReference>
<dbReference type="GO" id="GO:0008270">
    <property type="term" value="F:zinc ion binding"/>
    <property type="evidence" value="ECO:0007669"/>
    <property type="project" value="UniProtKB-UniRule"/>
</dbReference>
<gene>
    <name evidence="17" type="primary">cdd</name>
    <name evidence="17" type="ORF">Mal64_08060</name>
</gene>
<comment type="cofactor">
    <cofactor evidence="1 14 15">
        <name>Zn(2+)</name>
        <dbReference type="ChEBI" id="CHEBI:29105"/>
    </cofactor>
</comment>
<dbReference type="AlphaFoldDB" id="A0A5C5ZTN0"/>
<evidence type="ECO:0000256" key="7">
    <source>
        <dbReference type="ARBA" id="ARBA00022801"/>
    </source>
</evidence>
<comment type="function">
    <text evidence="2 15">This enzyme scavenges exogenous and endogenous cytidine and 2'-deoxycytidine for UMP synthesis.</text>
</comment>
<dbReference type="EC" id="3.5.4.5" evidence="4 15"/>
<dbReference type="OrthoDB" id="9795347at2"/>
<accession>A0A5C5ZTN0</accession>
<evidence type="ECO:0000256" key="10">
    <source>
        <dbReference type="ARBA" id="ARBA00049252"/>
    </source>
</evidence>